<dbReference type="SMART" id="SM00064">
    <property type="entry name" value="FYVE"/>
    <property type="match status" value="1"/>
</dbReference>
<reference evidence="7 8" key="1">
    <citation type="journal article" date="2014" name="Genome Biol. Evol.">
        <title>The secreted proteins of Achlya hypogyna and Thraustotheca clavata identify the ancestral oomycete secretome and reveal gene acquisitions by horizontal gene transfer.</title>
        <authorList>
            <person name="Misner I."/>
            <person name="Blouin N."/>
            <person name="Leonard G."/>
            <person name="Richards T.A."/>
            <person name="Lane C.E."/>
        </authorList>
    </citation>
    <scope>NUCLEOTIDE SEQUENCE [LARGE SCALE GENOMIC DNA]</scope>
    <source>
        <strain evidence="7 8">ATCC 34112</strain>
    </source>
</reference>
<sequence length="592" mass="63405">MFKFCPECGAKATAGTSKFCSECGHRFDAASAPPASSFSQAQAAIGASFRAPLPPAKLLENSCSAQPPPAVAMAMPVASNYSEIPQARVLNVVVPPAASGAEAQEIYGKCMDTIRSAKGGNNETGVKAFKENCRAYGLGDMNASTFHMSLVGELGVPAMATFLPMLVRLIPDEARRRELLEYDEAQQSSSNDPKSALFGRRSSFPNSNRDSWESNPDTARFSANAKVNPNAKPGMLNSRYADHPNCDICNVSFSVTNRRHQCRACGLYICNSCSPIKLLIPPGQQIPGAKGYAESEPQRACIQCAPRLHPLQDELIAQYGSFQKENVHQAAGRLHMPYSSSLEKECRNAADIIGNFFRNEWGADQDRRIPVAFLEKAQGLAIMTVLRVGFLVSGSVGTGLVISRTPDGQWSAPSAIGTVGLSGGFEIGGELAELMIILGSQGAVKVFQKPQVNIGAGLDVTVGPYGRAASASAAVGPAGLGANYSYSHSRGLYAGISLTGTIIATRKDLNTKFYGREIEPELLLNGSVEQPNAARPLYEAIERAMAGVEEMKMQDARRSEIMGSCRSCGCPRFVPHTAQVWNKNCKTCKHIH</sequence>
<protein>
    <recommendedName>
        <fullName evidence="6">FYVE-type domain-containing protein</fullName>
    </recommendedName>
</protein>
<dbReference type="CDD" id="cd11526">
    <property type="entry name" value="SYLF_FYVE"/>
    <property type="match status" value="1"/>
</dbReference>
<dbReference type="InterPro" id="IPR057634">
    <property type="entry name" value="PAH_ZNF598/HEL2"/>
</dbReference>
<evidence type="ECO:0000259" key="6">
    <source>
        <dbReference type="PROSITE" id="PS50178"/>
    </source>
</evidence>
<dbReference type="CDD" id="cd00065">
    <property type="entry name" value="FYVE_like_SF"/>
    <property type="match status" value="1"/>
</dbReference>
<dbReference type="InterPro" id="IPR013083">
    <property type="entry name" value="Znf_RING/FYVE/PHD"/>
</dbReference>
<dbReference type="InterPro" id="IPR000306">
    <property type="entry name" value="Znf_FYVE"/>
</dbReference>
<feature type="compositionally biased region" description="Polar residues" evidence="5">
    <location>
        <begin position="203"/>
        <end position="217"/>
    </location>
</feature>
<keyword evidence="3" id="KW-0862">Zinc</keyword>
<evidence type="ECO:0000313" key="7">
    <source>
        <dbReference type="EMBL" id="OQR91525.1"/>
    </source>
</evidence>
<dbReference type="PANTHER" id="PTHR15629">
    <property type="entry name" value="SH3YL1 PROTEIN"/>
    <property type="match status" value="1"/>
</dbReference>
<feature type="domain" description="FYVE-type" evidence="6">
    <location>
        <begin position="240"/>
        <end position="309"/>
    </location>
</feature>
<organism evidence="7 8">
    <name type="scientific">Thraustotheca clavata</name>
    <dbReference type="NCBI Taxonomy" id="74557"/>
    <lineage>
        <taxon>Eukaryota</taxon>
        <taxon>Sar</taxon>
        <taxon>Stramenopiles</taxon>
        <taxon>Oomycota</taxon>
        <taxon>Saprolegniomycetes</taxon>
        <taxon>Saprolegniales</taxon>
        <taxon>Achlyaceae</taxon>
        <taxon>Thraustotheca</taxon>
    </lineage>
</organism>
<keyword evidence="8" id="KW-1185">Reference proteome</keyword>
<dbReference type="PANTHER" id="PTHR15629:SF2">
    <property type="entry name" value="SH3 DOMAIN-CONTAINING YSC84-LIKE PROTEIN 1"/>
    <property type="match status" value="1"/>
</dbReference>
<dbReference type="InterPro" id="IPR051702">
    <property type="entry name" value="SH3_domain_YSC84-like"/>
</dbReference>
<comment type="caution">
    <text evidence="7">The sequence shown here is derived from an EMBL/GenBank/DDBJ whole genome shotgun (WGS) entry which is preliminary data.</text>
</comment>
<dbReference type="Pfam" id="PF04366">
    <property type="entry name" value="Ysc84"/>
    <property type="match status" value="1"/>
</dbReference>
<feature type="region of interest" description="Disordered" evidence="5">
    <location>
        <begin position="182"/>
        <end position="236"/>
    </location>
</feature>
<gene>
    <name evidence="7" type="ORF">THRCLA_08959</name>
</gene>
<dbReference type="InterPro" id="IPR011011">
    <property type="entry name" value="Znf_FYVE_PHD"/>
</dbReference>
<dbReference type="GO" id="GO:0008270">
    <property type="term" value="F:zinc ion binding"/>
    <property type="evidence" value="ECO:0007669"/>
    <property type="project" value="UniProtKB-KW"/>
</dbReference>
<dbReference type="AlphaFoldDB" id="A0A1V9Z0L1"/>
<keyword evidence="2 4" id="KW-0863">Zinc-finger</keyword>
<evidence type="ECO:0000313" key="8">
    <source>
        <dbReference type="Proteomes" id="UP000243217"/>
    </source>
</evidence>
<evidence type="ECO:0000256" key="4">
    <source>
        <dbReference type="PROSITE-ProRule" id="PRU00091"/>
    </source>
</evidence>
<accession>A0A1V9Z0L1</accession>
<evidence type="ECO:0000256" key="3">
    <source>
        <dbReference type="ARBA" id="ARBA00022833"/>
    </source>
</evidence>
<evidence type="ECO:0000256" key="1">
    <source>
        <dbReference type="ARBA" id="ARBA00022723"/>
    </source>
</evidence>
<dbReference type="GO" id="GO:0035091">
    <property type="term" value="F:phosphatidylinositol binding"/>
    <property type="evidence" value="ECO:0007669"/>
    <property type="project" value="TreeGrafter"/>
</dbReference>
<dbReference type="Pfam" id="PF23202">
    <property type="entry name" value="PAH_ZNF598"/>
    <property type="match status" value="1"/>
</dbReference>
<evidence type="ECO:0000256" key="5">
    <source>
        <dbReference type="SAM" id="MobiDB-lite"/>
    </source>
</evidence>
<dbReference type="InterPro" id="IPR017455">
    <property type="entry name" value="Znf_FYVE-rel"/>
</dbReference>
<proteinExistence type="predicted"/>
<dbReference type="Gene3D" id="3.30.40.10">
    <property type="entry name" value="Zinc/RING finger domain, C3HC4 (zinc finger)"/>
    <property type="match status" value="1"/>
</dbReference>
<dbReference type="Proteomes" id="UP000243217">
    <property type="component" value="Unassembled WGS sequence"/>
</dbReference>
<dbReference type="STRING" id="74557.A0A1V9Z0L1"/>
<dbReference type="Pfam" id="PF01363">
    <property type="entry name" value="FYVE"/>
    <property type="match status" value="1"/>
</dbReference>
<keyword evidence="1" id="KW-0479">Metal-binding</keyword>
<dbReference type="EMBL" id="JNBS01002412">
    <property type="protein sequence ID" value="OQR91525.1"/>
    <property type="molecule type" value="Genomic_DNA"/>
</dbReference>
<dbReference type="SUPFAM" id="SSF57903">
    <property type="entry name" value="FYVE/PHD zinc finger"/>
    <property type="match status" value="1"/>
</dbReference>
<dbReference type="InterPro" id="IPR007461">
    <property type="entry name" value="Ysc84_actin-binding"/>
</dbReference>
<dbReference type="PROSITE" id="PS50178">
    <property type="entry name" value="ZF_FYVE"/>
    <property type="match status" value="1"/>
</dbReference>
<evidence type="ECO:0000256" key="2">
    <source>
        <dbReference type="ARBA" id="ARBA00022771"/>
    </source>
</evidence>
<dbReference type="OrthoDB" id="443981at2759"/>
<name>A0A1V9Z0L1_9STRA</name>